<dbReference type="Pfam" id="PF00440">
    <property type="entry name" value="TetR_N"/>
    <property type="match status" value="1"/>
</dbReference>
<name>A0A1G9JX55_9ACTN</name>
<dbReference type="PRINTS" id="PR00455">
    <property type="entry name" value="HTHTETR"/>
</dbReference>
<dbReference type="PANTHER" id="PTHR30055">
    <property type="entry name" value="HTH-TYPE TRANSCRIPTIONAL REGULATOR RUTR"/>
    <property type="match status" value="1"/>
</dbReference>
<dbReference type="InterPro" id="IPR001647">
    <property type="entry name" value="HTH_TetR"/>
</dbReference>
<dbReference type="GO" id="GO:0000976">
    <property type="term" value="F:transcription cis-regulatory region binding"/>
    <property type="evidence" value="ECO:0007669"/>
    <property type="project" value="TreeGrafter"/>
</dbReference>
<dbReference type="InterPro" id="IPR009057">
    <property type="entry name" value="Homeodomain-like_sf"/>
</dbReference>
<keyword evidence="1" id="KW-0805">Transcription regulation</keyword>
<dbReference type="InterPro" id="IPR045823">
    <property type="entry name" value="TetR_C_32"/>
</dbReference>
<dbReference type="PROSITE" id="PS50977">
    <property type="entry name" value="HTH_TETR_2"/>
    <property type="match status" value="1"/>
</dbReference>
<dbReference type="Pfam" id="PF19344">
    <property type="entry name" value="TetR_C_32"/>
    <property type="match status" value="1"/>
</dbReference>
<evidence type="ECO:0000313" key="6">
    <source>
        <dbReference type="EMBL" id="SDL42109.1"/>
    </source>
</evidence>
<dbReference type="STRING" id="686624.SAMN04488242_1520"/>
<dbReference type="GO" id="GO:0045892">
    <property type="term" value="P:negative regulation of DNA-templated transcription"/>
    <property type="evidence" value="ECO:0007669"/>
    <property type="project" value="UniProtKB-ARBA"/>
</dbReference>
<proteinExistence type="predicted"/>
<evidence type="ECO:0000256" key="4">
    <source>
        <dbReference type="PROSITE-ProRule" id="PRU00335"/>
    </source>
</evidence>
<evidence type="ECO:0000259" key="5">
    <source>
        <dbReference type="PROSITE" id="PS50977"/>
    </source>
</evidence>
<keyword evidence="7" id="KW-1185">Reference proteome</keyword>
<evidence type="ECO:0000256" key="3">
    <source>
        <dbReference type="ARBA" id="ARBA00023163"/>
    </source>
</evidence>
<gene>
    <name evidence="6" type="ORF">SAMN04488242_1520</name>
</gene>
<evidence type="ECO:0000256" key="1">
    <source>
        <dbReference type="ARBA" id="ARBA00023015"/>
    </source>
</evidence>
<accession>A0A1G9JX55</accession>
<dbReference type="SUPFAM" id="SSF46689">
    <property type="entry name" value="Homeodomain-like"/>
    <property type="match status" value="1"/>
</dbReference>
<evidence type="ECO:0000313" key="7">
    <source>
        <dbReference type="Proteomes" id="UP000199475"/>
    </source>
</evidence>
<dbReference type="Gene3D" id="1.10.357.10">
    <property type="entry name" value="Tetracycline Repressor, domain 2"/>
    <property type="match status" value="1"/>
</dbReference>
<evidence type="ECO:0000256" key="2">
    <source>
        <dbReference type="ARBA" id="ARBA00023125"/>
    </source>
</evidence>
<dbReference type="GO" id="GO:0003700">
    <property type="term" value="F:DNA-binding transcription factor activity"/>
    <property type="evidence" value="ECO:0007669"/>
    <property type="project" value="TreeGrafter"/>
</dbReference>
<reference evidence="6 7" key="1">
    <citation type="submission" date="2016-10" db="EMBL/GenBank/DDBJ databases">
        <authorList>
            <person name="de Groot N.N."/>
        </authorList>
    </citation>
    <scope>NUCLEOTIDE SEQUENCE [LARGE SCALE GENOMIC DNA]</scope>
    <source>
        <strain evidence="6 7">CGMCC 1.9159</strain>
    </source>
</reference>
<dbReference type="RefSeq" id="WP_218118380.1">
    <property type="nucleotide sequence ID" value="NZ_FNGP01000002.1"/>
</dbReference>
<keyword evidence="2 4" id="KW-0238">DNA-binding</keyword>
<keyword evidence="3" id="KW-0804">Transcription</keyword>
<organism evidence="6 7">
    <name type="scientific">Tessaracoccus oleiagri</name>
    <dbReference type="NCBI Taxonomy" id="686624"/>
    <lineage>
        <taxon>Bacteria</taxon>
        <taxon>Bacillati</taxon>
        <taxon>Actinomycetota</taxon>
        <taxon>Actinomycetes</taxon>
        <taxon>Propionibacteriales</taxon>
        <taxon>Propionibacteriaceae</taxon>
        <taxon>Tessaracoccus</taxon>
    </lineage>
</organism>
<dbReference type="Proteomes" id="UP000199475">
    <property type="component" value="Unassembled WGS sequence"/>
</dbReference>
<protein>
    <submittedName>
        <fullName evidence="6">Transcriptional regulator, TetR family</fullName>
    </submittedName>
</protein>
<feature type="DNA-binding region" description="H-T-H motif" evidence="4">
    <location>
        <begin position="43"/>
        <end position="62"/>
    </location>
</feature>
<feature type="domain" description="HTH tetR-type" evidence="5">
    <location>
        <begin position="20"/>
        <end position="80"/>
    </location>
</feature>
<dbReference type="FunFam" id="1.10.10.60:FF:000141">
    <property type="entry name" value="TetR family transcriptional regulator"/>
    <property type="match status" value="1"/>
</dbReference>
<dbReference type="PANTHER" id="PTHR30055:SF227">
    <property type="entry name" value="TRANSCRIPTIONAL REGULATORY PROTEIN (PROBABLY TETR-FAMILY)-RELATED"/>
    <property type="match status" value="1"/>
</dbReference>
<dbReference type="EMBL" id="FNGP01000002">
    <property type="protein sequence ID" value="SDL42109.1"/>
    <property type="molecule type" value="Genomic_DNA"/>
</dbReference>
<dbReference type="AlphaFoldDB" id="A0A1G9JX55"/>
<dbReference type="SUPFAM" id="SSF48498">
    <property type="entry name" value="Tetracyclin repressor-like, C-terminal domain"/>
    <property type="match status" value="1"/>
</dbReference>
<sequence length="227" mass="24964">MATATPGPRARRTRVRMTAAERREQLIAVARELFSAKGFEGTSVEEIAAQAGVSKPVVYEHFGGKEGAYAVVVDRETRALHDAIRGALTTPNARSRELLERGAMALLDYIDTCPDGFRILSRDSSATGPTGSFASILSDIAVQVEDILGVQFKRLGHDPKFAGLYAQALVGLVAQTGQQWLERREPSKEVVARHLINLAWNGMANLNPDPYLLIERIDEREKRRPKG</sequence>
<dbReference type="InterPro" id="IPR036271">
    <property type="entry name" value="Tet_transcr_reg_TetR-rel_C_sf"/>
</dbReference>
<dbReference type="InterPro" id="IPR050109">
    <property type="entry name" value="HTH-type_TetR-like_transc_reg"/>
</dbReference>